<sequence>MKNLLTLISNPAQPALNDDIVNTYASRLEGVSGISWLSESVAVDIFFDGDLAPAKEKLAATLATENFDYGFQQTDGRVKKMLIADMDSTIIQCECIDELADYAGLKAKVSAITEAAMQGRLDFEQALRERVALLRGMEASVLDRVYAERVKLMPGAASLIKTMNKAGAATILVSGGFTFFTEKVAALTGFQVNRGNILDIKDGILTGKVRDPIVDSTTKLNSLIEFREKHKLLGPEVMAVGDGANDIPMIREAGLGIAYHPKPAAADAADITIRHADLTALLYLQGYSDGDFVAG</sequence>
<evidence type="ECO:0000256" key="10">
    <source>
        <dbReference type="ARBA" id="ARBA00031693"/>
    </source>
</evidence>
<evidence type="ECO:0000256" key="1">
    <source>
        <dbReference type="ARBA" id="ARBA00001946"/>
    </source>
</evidence>
<keyword evidence="8" id="KW-0460">Magnesium</keyword>
<evidence type="ECO:0000313" key="11">
    <source>
        <dbReference type="EMBL" id="VAV93983.1"/>
    </source>
</evidence>
<dbReference type="AlphaFoldDB" id="A0A3B0SCB3"/>
<dbReference type="InterPro" id="IPR004469">
    <property type="entry name" value="PSP"/>
</dbReference>
<dbReference type="SFLD" id="SFLDF00029">
    <property type="entry name" value="phosphoserine_phosphatase"/>
    <property type="match status" value="1"/>
</dbReference>
<evidence type="ECO:0000256" key="9">
    <source>
        <dbReference type="ARBA" id="ARBA00023299"/>
    </source>
</evidence>
<dbReference type="SFLD" id="SFLDG01137">
    <property type="entry name" value="C1.6.1:_Phosphoserine_Phosphat"/>
    <property type="match status" value="1"/>
</dbReference>
<dbReference type="InterPro" id="IPR036412">
    <property type="entry name" value="HAD-like_sf"/>
</dbReference>
<reference evidence="11" key="1">
    <citation type="submission" date="2018-06" db="EMBL/GenBank/DDBJ databases">
        <authorList>
            <person name="Zhirakovskaya E."/>
        </authorList>
    </citation>
    <scope>NUCLEOTIDE SEQUENCE</scope>
</reference>
<evidence type="ECO:0000256" key="3">
    <source>
        <dbReference type="ARBA" id="ARBA00009184"/>
    </source>
</evidence>
<dbReference type="EC" id="3.1.3.3" evidence="4"/>
<dbReference type="PANTHER" id="PTHR43344:SF2">
    <property type="entry name" value="PHOSPHOSERINE PHOSPHATASE"/>
    <property type="match status" value="1"/>
</dbReference>
<name>A0A3B0SCB3_9ZZZZ</name>
<gene>
    <name evidence="11" type="ORF">MNBD_ALPHA01-139</name>
</gene>
<dbReference type="Pfam" id="PF12710">
    <property type="entry name" value="HAD"/>
    <property type="match status" value="1"/>
</dbReference>
<dbReference type="PANTHER" id="PTHR43344">
    <property type="entry name" value="PHOSPHOSERINE PHOSPHATASE"/>
    <property type="match status" value="1"/>
</dbReference>
<dbReference type="GO" id="GO:0005737">
    <property type="term" value="C:cytoplasm"/>
    <property type="evidence" value="ECO:0007669"/>
    <property type="project" value="TreeGrafter"/>
</dbReference>
<dbReference type="NCBIfam" id="TIGR00338">
    <property type="entry name" value="serB"/>
    <property type="match status" value="1"/>
</dbReference>
<dbReference type="GO" id="GO:0000287">
    <property type="term" value="F:magnesium ion binding"/>
    <property type="evidence" value="ECO:0007669"/>
    <property type="project" value="TreeGrafter"/>
</dbReference>
<keyword evidence="9" id="KW-0718">Serine biosynthesis</keyword>
<evidence type="ECO:0000256" key="8">
    <source>
        <dbReference type="ARBA" id="ARBA00022842"/>
    </source>
</evidence>
<protein>
    <recommendedName>
        <fullName evidence="4">phosphoserine phosphatase</fullName>
        <ecNumber evidence="4">3.1.3.3</ecNumber>
    </recommendedName>
    <alternativeName>
        <fullName evidence="10">O-phosphoserine phosphohydrolase</fullName>
    </alternativeName>
</protein>
<dbReference type="SFLD" id="SFLDG01136">
    <property type="entry name" value="C1.6:_Phosphoserine_Phosphatas"/>
    <property type="match status" value="1"/>
</dbReference>
<comment type="similarity">
    <text evidence="3">Belongs to the HAD-like hydrolase superfamily. SerB family.</text>
</comment>
<dbReference type="SUPFAM" id="SSF56784">
    <property type="entry name" value="HAD-like"/>
    <property type="match status" value="1"/>
</dbReference>
<keyword evidence="7 11" id="KW-0378">Hydrolase</keyword>
<keyword evidence="5" id="KW-0028">Amino-acid biosynthesis</keyword>
<organism evidence="11">
    <name type="scientific">hydrothermal vent metagenome</name>
    <dbReference type="NCBI Taxonomy" id="652676"/>
    <lineage>
        <taxon>unclassified sequences</taxon>
        <taxon>metagenomes</taxon>
        <taxon>ecological metagenomes</taxon>
    </lineage>
</organism>
<evidence type="ECO:0000256" key="4">
    <source>
        <dbReference type="ARBA" id="ARBA00012640"/>
    </source>
</evidence>
<evidence type="ECO:0000256" key="5">
    <source>
        <dbReference type="ARBA" id="ARBA00022605"/>
    </source>
</evidence>
<comment type="cofactor">
    <cofactor evidence="1">
        <name>Mg(2+)</name>
        <dbReference type="ChEBI" id="CHEBI:18420"/>
    </cofactor>
</comment>
<dbReference type="EMBL" id="UOEJ01000055">
    <property type="protein sequence ID" value="VAV93983.1"/>
    <property type="molecule type" value="Genomic_DNA"/>
</dbReference>
<dbReference type="NCBIfam" id="TIGR01488">
    <property type="entry name" value="HAD-SF-IB"/>
    <property type="match status" value="1"/>
</dbReference>
<accession>A0A3B0SCB3</accession>
<proteinExistence type="inferred from homology"/>
<dbReference type="SFLD" id="SFLDS00003">
    <property type="entry name" value="Haloacid_Dehalogenase"/>
    <property type="match status" value="1"/>
</dbReference>
<evidence type="ECO:0000256" key="2">
    <source>
        <dbReference type="ARBA" id="ARBA00005135"/>
    </source>
</evidence>
<dbReference type="InterPro" id="IPR023214">
    <property type="entry name" value="HAD_sf"/>
</dbReference>
<dbReference type="InterPro" id="IPR050582">
    <property type="entry name" value="HAD-like_SerB"/>
</dbReference>
<comment type="pathway">
    <text evidence="2">Amino-acid biosynthesis; L-serine biosynthesis; L-serine from 3-phospho-D-glycerate: step 3/3.</text>
</comment>
<dbReference type="UniPathway" id="UPA00135">
    <property type="reaction ID" value="UER00198"/>
</dbReference>
<dbReference type="GO" id="GO:0036424">
    <property type="term" value="F:L-phosphoserine phosphatase activity"/>
    <property type="evidence" value="ECO:0007669"/>
    <property type="project" value="InterPro"/>
</dbReference>
<dbReference type="Gene3D" id="3.40.50.1000">
    <property type="entry name" value="HAD superfamily/HAD-like"/>
    <property type="match status" value="1"/>
</dbReference>
<keyword evidence="6" id="KW-0479">Metal-binding</keyword>
<evidence type="ECO:0000256" key="6">
    <source>
        <dbReference type="ARBA" id="ARBA00022723"/>
    </source>
</evidence>
<evidence type="ECO:0000256" key="7">
    <source>
        <dbReference type="ARBA" id="ARBA00022801"/>
    </source>
</evidence>
<dbReference type="GO" id="GO:0006564">
    <property type="term" value="P:L-serine biosynthetic process"/>
    <property type="evidence" value="ECO:0007669"/>
    <property type="project" value="UniProtKB-KW"/>
</dbReference>